<gene>
    <name evidence="1" type="ORF">BaRGS_00037395</name>
</gene>
<protein>
    <submittedName>
        <fullName evidence="1">Uncharacterized protein</fullName>
    </submittedName>
</protein>
<accession>A0ABD0J8W3</accession>
<name>A0ABD0J8W3_9CAEN</name>
<organism evidence="1 2">
    <name type="scientific">Batillaria attramentaria</name>
    <dbReference type="NCBI Taxonomy" id="370345"/>
    <lineage>
        <taxon>Eukaryota</taxon>
        <taxon>Metazoa</taxon>
        <taxon>Spiralia</taxon>
        <taxon>Lophotrochozoa</taxon>
        <taxon>Mollusca</taxon>
        <taxon>Gastropoda</taxon>
        <taxon>Caenogastropoda</taxon>
        <taxon>Sorbeoconcha</taxon>
        <taxon>Cerithioidea</taxon>
        <taxon>Batillariidae</taxon>
        <taxon>Batillaria</taxon>
    </lineage>
</organism>
<evidence type="ECO:0000313" key="2">
    <source>
        <dbReference type="Proteomes" id="UP001519460"/>
    </source>
</evidence>
<evidence type="ECO:0000313" key="1">
    <source>
        <dbReference type="EMBL" id="KAK7466520.1"/>
    </source>
</evidence>
<proteinExistence type="predicted"/>
<comment type="caution">
    <text evidence="1">The sequence shown here is derived from an EMBL/GenBank/DDBJ whole genome shotgun (WGS) entry which is preliminary data.</text>
</comment>
<reference evidence="1 2" key="1">
    <citation type="journal article" date="2023" name="Sci. Data">
        <title>Genome assembly of the Korean intertidal mud-creeper Batillaria attramentaria.</title>
        <authorList>
            <person name="Patra A.K."/>
            <person name="Ho P.T."/>
            <person name="Jun S."/>
            <person name="Lee S.J."/>
            <person name="Kim Y."/>
            <person name="Won Y.J."/>
        </authorList>
    </citation>
    <scope>NUCLEOTIDE SEQUENCE [LARGE SCALE GENOMIC DNA]</scope>
    <source>
        <strain evidence="1">Wonlab-2016</strain>
    </source>
</reference>
<dbReference type="AlphaFoldDB" id="A0ABD0J8W3"/>
<keyword evidence="2" id="KW-1185">Reference proteome</keyword>
<dbReference type="Proteomes" id="UP001519460">
    <property type="component" value="Unassembled WGS sequence"/>
</dbReference>
<dbReference type="EMBL" id="JACVVK020000558">
    <property type="protein sequence ID" value="KAK7466520.1"/>
    <property type="molecule type" value="Genomic_DNA"/>
</dbReference>
<sequence length="98" mass="11175">MSLSDNRSFARFLALNISISTPRVTLSLARRCRRWATKCWFEFATIFSFGEIVSQLRHAVGFRNEVCNRYEIAFTHAGFFGGSDLCEQVAGRNMGDEQ</sequence>